<proteinExistence type="predicted"/>
<dbReference type="EMBL" id="CP104694">
    <property type="protein sequence ID" value="UXI66021.1"/>
    <property type="molecule type" value="Genomic_DNA"/>
</dbReference>
<accession>A0ABY6B7E9</accession>
<keyword evidence="2" id="KW-1185">Reference proteome</keyword>
<protein>
    <recommendedName>
        <fullName evidence="3">IrrE N-terminal-like domain-containing protein</fullName>
    </recommendedName>
</protein>
<dbReference type="PANTHER" id="PTHR43236:SF1">
    <property type="entry name" value="BLL7220 PROTEIN"/>
    <property type="match status" value="1"/>
</dbReference>
<evidence type="ECO:0008006" key="3">
    <source>
        <dbReference type="Google" id="ProtNLM"/>
    </source>
</evidence>
<dbReference type="Proteomes" id="UP001064632">
    <property type="component" value="Chromosome"/>
</dbReference>
<gene>
    <name evidence="1" type="ORF">N4264_14805</name>
</gene>
<evidence type="ECO:0000313" key="2">
    <source>
        <dbReference type="Proteomes" id="UP001064632"/>
    </source>
</evidence>
<reference evidence="1" key="1">
    <citation type="submission" date="2022-09" db="EMBL/GenBank/DDBJ databases">
        <title>Tahibacter sp. nov., isolated from a fresh water.</title>
        <authorList>
            <person name="Baek J.H."/>
            <person name="Lee J.K."/>
            <person name="Kim J.M."/>
            <person name="Jeon C.O."/>
        </authorList>
    </citation>
    <scope>NUCLEOTIDE SEQUENCE</scope>
    <source>
        <strain evidence="1">W38</strain>
    </source>
</reference>
<name>A0ABY6B7E9_9GAMM</name>
<evidence type="ECO:0000313" key="1">
    <source>
        <dbReference type="EMBL" id="UXI66021.1"/>
    </source>
</evidence>
<dbReference type="RefSeq" id="WP_261693011.1">
    <property type="nucleotide sequence ID" value="NZ_CP104694.1"/>
</dbReference>
<organism evidence="1 2">
    <name type="scientific">Tahibacter amnicola</name>
    <dbReference type="NCBI Taxonomy" id="2976241"/>
    <lineage>
        <taxon>Bacteria</taxon>
        <taxon>Pseudomonadati</taxon>
        <taxon>Pseudomonadota</taxon>
        <taxon>Gammaproteobacteria</taxon>
        <taxon>Lysobacterales</taxon>
        <taxon>Rhodanobacteraceae</taxon>
        <taxon>Tahibacter</taxon>
    </lineage>
</organism>
<dbReference type="InterPro" id="IPR052345">
    <property type="entry name" value="Rad_response_metalloprotease"/>
</dbReference>
<sequence length="239" mass="27236">MKLIPDPTGRFAQRPFYEPGELDMECEKVMSTFLRSLYGKVEYPVLTDDLTKLIERHVDDFDSYADLATRYGEGVEGVTEFRPGKKPIVRIHEILATDEFRENRLRTTLTHELGHVLFHAWLFDQRSAPSLFPTKPRPDDVQVCKRDTLLNAPQVDWMEWQAGHACGAFLMPGSRVKKVAQEVAARAPPPSLEPLVPDSDYGRALIITLCERFHVSRDAAQVRAHRLGLLSHINLNLTF</sequence>
<dbReference type="PANTHER" id="PTHR43236">
    <property type="entry name" value="ANTITOXIN HIGA1"/>
    <property type="match status" value="1"/>
</dbReference>